<keyword evidence="1" id="KW-0813">Transport</keyword>
<evidence type="ECO:0000256" key="7">
    <source>
        <dbReference type="SAM" id="MobiDB-lite"/>
    </source>
</evidence>
<evidence type="ECO:0000256" key="1">
    <source>
        <dbReference type="ARBA" id="ARBA00022448"/>
    </source>
</evidence>
<dbReference type="RefSeq" id="WP_347438748.1">
    <property type="nucleotide sequence ID" value="NZ_CP089291.1"/>
</dbReference>
<evidence type="ECO:0000256" key="3">
    <source>
        <dbReference type="ARBA" id="ARBA00022723"/>
    </source>
</evidence>
<feature type="region of interest" description="Disordered" evidence="7">
    <location>
        <begin position="26"/>
        <end position="70"/>
    </location>
</feature>
<dbReference type="Pfam" id="PF00034">
    <property type="entry name" value="Cytochrom_C"/>
    <property type="match status" value="1"/>
</dbReference>
<keyword evidence="5 6" id="KW-0408">Iron</keyword>
<evidence type="ECO:0000256" key="4">
    <source>
        <dbReference type="ARBA" id="ARBA00022982"/>
    </source>
</evidence>
<gene>
    <name evidence="10" type="ORF">LSG31_07495</name>
</gene>
<feature type="signal peptide" evidence="8">
    <location>
        <begin position="1"/>
        <end position="19"/>
    </location>
</feature>
<dbReference type="EMBL" id="CP089291">
    <property type="protein sequence ID" value="UOF92065.1"/>
    <property type="molecule type" value="Genomic_DNA"/>
</dbReference>
<accession>A0ABY4CNJ3</accession>
<keyword evidence="3 6" id="KW-0479">Metal-binding</keyword>
<evidence type="ECO:0000256" key="6">
    <source>
        <dbReference type="PROSITE-ProRule" id="PRU00433"/>
    </source>
</evidence>
<evidence type="ECO:0000313" key="11">
    <source>
        <dbReference type="Proteomes" id="UP000830167"/>
    </source>
</evidence>
<dbReference type="PROSITE" id="PS51007">
    <property type="entry name" value="CYTC"/>
    <property type="match status" value="1"/>
</dbReference>
<dbReference type="PROSITE" id="PS51257">
    <property type="entry name" value="PROKAR_LIPOPROTEIN"/>
    <property type="match status" value="1"/>
</dbReference>
<dbReference type="PANTHER" id="PTHR37823">
    <property type="entry name" value="CYTOCHROME C-553-LIKE"/>
    <property type="match status" value="1"/>
</dbReference>
<keyword evidence="11" id="KW-1185">Reference proteome</keyword>
<dbReference type="InterPro" id="IPR009056">
    <property type="entry name" value="Cyt_c-like_dom"/>
</dbReference>
<dbReference type="InterPro" id="IPR008168">
    <property type="entry name" value="Cyt_C_IC"/>
</dbReference>
<keyword evidence="8" id="KW-0732">Signal</keyword>
<evidence type="ECO:0000313" key="10">
    <source>
        <dbReference type="EMBL" id="UOF92065.1"/>
    </source>
</evidence>
<evidence type="ECO:0000256" key="5">
    <source>
        <dbReference type="ARBA" id="ARBA00023004"/>
    </source>
</evidence>
<keyword evidence="2 6" id="KW-0349">Heme</keyword>
<evidence type="ECO:0000259" key="9">
    <source>
        <dbReference type="PROSITE" id="PS51007"/>
    </source>
</evidence>
<dbReference type="InterPro" id="IPR036909">
    <property type="entry name" value="Cyt_c-like_dom_sf"/>
</dbReference>
<name>A0ABY4CNJ3_9BACL</name>
<keyword evidence="4" id="KW-0249">Electron transport</keyword>
<proteinExistence type="predicted"/>
<dbReference type="Proteomes" id="UP000830167">
    <property type="component" value="Chromosome"/>
</dbReference>
<organism evidence="10 11">
    <name type="scientific">Fodinisporobacter ferrooxydans</name>
    <dbReference type="NCBI Taxonomy" id="2901836"/>
    <lineage>
        <taxon>Bacteria</taxon>
        <taxon>Bacillati</taxon>
        <taxon>Bacillota</taxon>
        <taxon>Bacilli</taxon>
        <taxon>Bacillales</taxon>
        <taxon>Alicyclobacillaceae</taxon>
        <taxon>Fodinisporobacter</taxon>
    </lineage>
</organism>
<sequence length="157" mass="15418">MKKKLIFAAIATMGVLVLAGCGSTSSSQQADNSSQSSNTQAGSEASSQSAGSSGGAAKTTNTGATASAGDAAKGKAVFDQSCASCHSTGTDQIVGPGLKGITAQPTIAANGKPMNDTNLTEWIKTGGTGKIGNMPGMAGSLSDQQIADVVAYVKTLK</sequence>
<evidence type="ECO:0000256" key="2">
    <source>
        <dbReference type="ARBA" id="ARBA00022617"/>
    </source>
</evidence>
<evidence type="ECO:0000256" key="8">
    <source>
        <dbReference type="SAM" id="SignalP"/>
    </source>
</evidence>
<dbReference type="Gene3D" id="1.10.760.10">
    <property type="entry name" value="Cytochrome c-like domain"/>
    <property type="match status" value="1"/>
</dbReference>
<protein>
    <submittedName>
        <fullName evidence="10">Cytochrome c</fullName>
    </submittedName>
</protein>
<feature type="chain" id="PRO_5045974975" evidence="8">
    <location>
        <begin position="20"/>
        <end position="157"/>
    </location>
</feature>
<feature type="domain" description="Cytochrome c" evidence="9">
    <location>
        <begin position="69"/>
        <end position="157"/>
    </location>
</feature>
<reference evidence="10" key="1">
    <citation type="submission" date="2021-12" db="EMBL/GenBank/DDBJ databases">
        <title>Alicyclobacillaceae gen. nov., sp. nov., isolated from chalcocite enrichment system.</title>
        <authorList>
            <person name="Jiang Z."/>
        </authorList>
    </citation>
    <scope>NUCLEOTIDE SEQUENCE</scope>
    <source>
        <strain evidence="10">MYW30-H2</strain>
    </source>
</reference>
<dbReference type="InterPro" id="IPR051811">
    <property type="entry name" value="Cytochrome_c550/c551-like"/>
</dbReference>
<dbReference type="PRINTS" id="PR00605">
    <property type="entry name" value="CYTCHROMECIC"/>
</dbReference>
<dbReference type="SUPFAM" id="SSF46626">
    <property type="entry name" value="Cytochrome c"/>
    <property type="match status" value="1"/>
</dbReference>
<dbReference type="PANTHER" id="PTHR37823:SF1">
    <property type="entry name" value="CYTOCHROME C-553-LIKE"/>
    <property type="match status" value="1"/>
</dbReference>